<keyword evidence="4 7" id="KW-1133">Transmembrane helix</keyword>
<dbReference type="InterPro" id="IPR036249">
    <property type="entry name" value="Thioredoxin-like_sf"/>
</dbReference>
<feature type="transmembrane region" description="Helical" evidence="7">
    <location>
        <begin position="451"/>
        <end position="469"/>
    </location>
</feature>
<dbReference type="Gene3D" id="3.40.30.10">
    <property type="entry name" value="Glutaredoxin"/>
    <property type="match status" value="1"/>
</dbReference>
<feature type="transmembrane region" description="Helical" evidence="7">
    <location>
        <begin position="339"/>
        <end position="360"/>
    </location>
</feature>
<evidence type="ECO:0000313" key="12">
    <source>
        <dbReference type="Proteomes" id="UP001501844"/>
    </source>
</evidence>
<dbReference type="SUPFAM" id="SSF52833">
    <property type="entry name" value="Thioredoxin-like"/>
    <property type="match status" value="1"/>
</dbReference>
<feature type="domain" description="Thiol:disulfide interchange protein DsbD N-terminal" evidence="10">
    <location>
        <begin position="39"/>
        <end position="152"/>
    </location>
</feature>
<reference evidence="12" key="1">
    <citation type="journal article" date="2019" name="Int. J. Syst. Evol. Microbiol.">
        <title>The Global Catalogue of Microorganisms (GCM) 10K type strain sequencing project: providing services to taxonomists for standard genome sequencing and annotation.</title>
        <authorList>
            <consortium name="The Broad Institute Genomics Platform"/>
            <consortium name="The Broad Institute Genome Sequencing Center for Infectious Disease"/>
            <person name="Wu L."/>
            <person name="Ma J."/>
        </authorList>
    </citation>
    <scope>NUCLEOTIDE SEQUENCE [LARGE SCALE GENOMIC DNA]</scope>
    <source>
        <strain evidence="12">JCM 17917</strain>
    </source>
</reference>
<evidence type="ECO:0000256" key="3">
    <source>
        <dbReference type="ARBA" id="ARBA00022748"/>
    </source>
</evidence>
<evidence type="ECO:0000256" key="1">
    <source>
        <dbReference type="ARBA" id="ARBA00004141"/>
    </source>
</evidence>
<evidence type="ECO:0000259" key="10">
    <source>
        <dbReference type="Pfam" id="PF11412"/>
    </source>
</evidence>
<feature type="signal peptide" evidence="8">
    <location>
        <begin position="1"/>
        <end position="17"/>
    </location>
</feature>
<keyword evidence="3" id="KW-0201">Cytochrome c-type biogenesis</keyword>
<dbReference type="InterPro" id="IPR028250">
    <property type="entry name" value="DsbDN"/>
</dbReference>
<dbReference type="Pfam" id="PF11412">
    <property type="entry name" value="DsbD_N"/>
    <property type="match status" value="1"/>
</dbReference>
<accession>A0ABP8FZV6</accession>
<feature type="transmembrane region" description="Helical" evidence="7">
    <location>
        <begin position="489"/>
        <end position="506"/>
    </location>
</feature>
<feature type="domain" description="Cytochrome C biogenesis protein transmembrane" evidence="9">
    <location>
        <begin position="264"/>
        <end position="472"/>
    </location>
</feature>
<evidence type="ECO:0000256" key="7">
    <source>
        <dbReference type="SAM" id="Phobius"/>
    </source>
</evidence>
<feature type="transmembrane region" description="Helical" evidence="7">
    <location>
        <begin position="259"/>
        <end position="283"/>
    </location>
</feature>
<keyword evidence="12" id="KW-1185">Reference proteome</keyword>
<gene>
    <name evidence="11" type="ORF">GCM10023183_34390</name>
</gene>
<feature type="chain" id="PRO_5046806899" evidence="8">
    <location>
        <begin position="18"/>
        <end position="738"/>
    </location>
</feature>
<evidence type="ECO:0000256" key="5">
    <source>
        <dbReference type="ARBA" id="ARBA00023136"/>
    </source>
</evidence>
<protein>
    <submittedName>
        <fullName evidence="11">Cytochrome c biogenesis protein CcdA</fullName>
    </submittedName>
</protein>
<feature type="transmembrane region" description="Helical" evidence="7">
    <location>
        <begin position="381"/>
        <end position="409"/>
    </location>
</feature>
<dbReference type="PANTHER" id="PTHR32234:SF0">
    <property type="entry name" value="THIOL:DISULFIDE INTERCHANGE PROTEIN DSBD"/>
    <property type="match status" value="1"/>
</dbReference>
<organism evidence="11 12">
    <name type="scientific">Nibribacter koreensis</name>
    <dbReference type="NCBI Taxonomy" id="1084519"/>
    <lineage>
        <taxon>Bacteria</taxon>
        <taxon>Pseudomonadati</taxon>
        <taxon>Bacteroidota</taxon>
        <taxon>Cytophagia</taxon>
        <taxon>Cytophagales</taxon>
        <taxon>Hymenobacteraceae</taxon>
        <taxon>Nibribacter</taxon>
    </lineage>
</organism>
<dbReference type="RefSeq" id="WP_345168973.1">
    <property type="nucleotide sequence ID" value="NZ_BAABGX010000003.1"/>
</dbReference>
<feature type="region of interest" description="Disordered" evidence="6">
    <location>
        <begin position="163"/>
        <end position="192"/>
    </location>
</feature>
<evidence type="ECO:0000259" key="9">
    <source>
        <dbReference type="Pfam" id="PF02683"/>
    </source>
</evidence>
<feature type="transmembrane region" description="Helical" evidence="7">
    <location>
        <begin position="304"/>
        <end position="327"/>
    </location>
</feature>
<dbReference type="Pfam" id="PF02683">
    <property type="entry name" value="DsbD_TM"/>
    <property type="match status" value="1"/>
</dbReference>
<comment type="subcellular location">
    <subcellularLocation>
        <location evidence="1">Membrane</location>
        <topology evidence="1">Multi-pass membrane protein</topology>
    </subcellularLocation>
</comment>
<dbReference type="InterPro" id="IPR003834">
    <property type="entry name" value="Cyt_c_assmbl_TM_dom"/>
</dbReference>
<evidence type="ECO:0000313" key="11">
    <source>
        <dbReference type="EMBL" id="GAA4314252.1"/>
    </source>
</evidence>
<keyword evidence="2 7" id="KW-0812">Transmembrane</keyword>
<feature type="transmembrane region" description="Helical" evidence="7">
    <location>
        <begin position="415"/>
        <end position="439"/>
    </location>
</feature>
<dbReference type="Pfam" id="PF13899">
    <property type="entry name" value="Thioredoxin_7"/>
    <property type="match status" value="1"/>
</dbReference>
<keyword evidence="5 7" id="KW-0472">Membrane</keyword>
<evidence type="ECO:0000256" key="8">
    <source>
        <dbReference type="SAM" id="SignalP"/>
    </source>
</evidence>
<name>A0ABP8FZV6_9BACT</name>
<proteinExistence type="predicted"/>
<evidence type="ECO:0000256" key="2">
    <source>
        <dbReference type="ARBA" id="ARBA00022692"/>
    </source>
</evidence>
<comment type="caution">
    <text evidence="11">The sequence shown here is derived from an EMBL/GenBank/DDBJ whole genome shotgun (WGS) entry which is preliminary data.</text>
</comment>
<evidence type="ECO:0000256" key="6">
    <source>
        <dbReference type="SAM" id="MobiDB-lite"/>
    </source>
</evidence>
<sequence>MAVKRLCLFLFSLLLLAATVQGQILKPSSWSYDVSSTEVKVGEEVDLIFNAKIIPDWYLYSSDFDPDLGPMVTTFTFQKHPSFALVGKVKPMGPKKKYDDTWGGEYTYFTKTAQFRQRIKVLQPTLVVKGSYEYQVCSDVTGQCIPGEADFNFTQITVLPGTAPANTPTTTPQTTTGNNQTPTATNTGKGAPITGIANSTTPSTSTTAGTADTVVPLGAGQATTAFATDSAQAGTSNASAGSTFKTTDASAGEEQETTLLGFFFLAFMFGLSALLTPCVFPMIPMTVSFFTNSSITRSQAIFKALVYGFSIIAIYTLIGVVFARIFGASEINYYLSTHWIPNVLFFIVFLVFGMSFLGMFEITLPHSLVNKIDAQADKGGLYGVFFMAFTLAVVSFSCTGPIVGTVLIASAGGEIIKPIVGMFGFSLAFALPFTLFAVFPNLLNSLPKSGGWLNSVKVVLGFLELALALKFLSIADQVYHWGILDREVYLALWIVIFALMGLYLLGKLKFSHDSDLPYLGVPRLMLAIVTFSFVVYMLPGMIGAPLKALSGYLPPQATHDFDLSALLRKDNGAQNETCETPKYADFLHLPHGLTGYFDLEQAKRCAKEQGKPIFIDFTGHGCVNCREMEANVWSHPDVLKRLRENFVIVALYVDDKTPLPQNEWVTSTHDGKVKDTMGKKNADYQITKFNANAQPYYILMDENENVLVKPVAYETDIQKFIQFLDAGVAAHKAKQQAQ</sequence>
<evidence type="ECO:0000256" key="4">
    <source>
        <dbReference type="ARBA" id="ARBA00022989"/>
    </source>
</evidence>
<keyword evidence="8" id="KW-0732">Signal</keyword>
<feature type="transmembrane region" description="Helical" evidence="7">
    <location>
        <begin position="518"/>
        <end position="538"/>
    </location>
</feature>
<dbReference type="PANTHER" id="PTHR32234">
    <property type="entry name" value="THIOL:DISULFIDE INTERCHANGE PROTEIN DSBD"/>
    <property type="match status" value="1"/>
</dbReference>
<dbReference type="EMBL" id="BAABGX010000003">
    <property type="protein sequence ID" value="GAA4314252.1"/>
    <property type="molecule type" value="Genomic_DNA"/>
</dbReference>
<dbReference type="Proteomes" id="UP001501844">
    <property type="component" value="Unassembled WGS sequence"/>
</dbReference>
<feature type="compositionally biased region" description="Low complexity" evidence="6">
    <location>
        <begin position="163"/>
        <end position="188"/>
    </location>
</feature>